<feature type="transmembrane region" description="Helical" evidence="1">
    <location>
        <begin position="58"/>
        <end position="76"/>
    </location>
</feature>
<dbReference type="PANTHER" id="PTHR18640">
    <property type="entry name" value="SOLUTE CARRIER FAMILY 10 MEMBER 7"/>
    <property type="match status" value="1"/>
</dbReference>
<evidence type="ECO:0000313" key="3">
    <source>
        <dbReference type="Proteomes" id="UP000799438"/>
    </source>
</evidence>
<dbReference type="GeneID" id="54302638"/>
<protein>
    <recommendedName>
        <fullName evidence="4">Sodium bile acid symporter family protein</fullName>
    </recommendedName>
</protein>
<name>A0A6A6BHJ4_9PEZI</name>
<reference evidence="2" key="1">
    <citation type="journal article" date="2020" name="Stud. Mycol.">
        <title>101 Dothideomycetes genomes: a test case for predicting lifestyles and emergence of pathogens.</title>
        <authorList>
            <person name="Haridas S."/>
            <person name="Albert R."/>
            <person name="Binder M."/>
            <person name="Bloem J."/>
            <person name="Labutti K."/>
            <person name="Salamov A."/>
            <person name="Andreopoulos B."/>
            <person name="Baker S."/>
            <person name="Barry K."/>
            <person name="Bills G."/>
            <person name="Bluhm B."/>
            <person name="Cannon C."/>
            <person name="Castanera R."/>
            <person name="Culley D."/>
            <person name="Daum C."/>
            <person name="Ezra D."/>
            <person name="Gonzalez J."/>
            <person name="Henrissat B."/>
            <person name="Kuo A."/>
            <person name="Liang C."/>
            <person name="Lipzen A."/>
            <person name="Lutzoni F."/>
            <person name="Magnuson J."/>
            <person name="Mondo S."/>
            <person name="Nolan M."/>
            <person name="Ohm R."/>
            <person name="Pangilinan J."/>
            <person name="Park H.-J."/>
            <person name="Ramirez L."/>
            <person name="Alfaro M."/>
            <person name="Sun H."/>
            <person name="Tritt A."/>
            <person name="Yoshinaga Y."/>
            <person name="Zwiers L.-H."/>
            <person name="Turgeon B."/>
            <person name="Goodwin S."/>
            <person name="Spatafora J."/>
            <person name="Crous P."/>
            <person name="Grigoriev I."/>
        </authorList>
    </citation>
    <scope>NUCLEOTIDE SEQUENCE</scope>
    <source>
        <strain evidence="2">CBS 121167</strain>
    </source>
</reference>
<keyword evidence="1" id="KW-0472">Membrane</keyword>
<dbReference type="GO" id="GO:0005886">
    <property type="term" value="C:plasma membrane"/>
    <property type="evidence" value="ECO:0007669"/>
    <property type="project" value="TreeGrafter"/>
</dbReference>
<proteinExistence type="predicted"/>
<accession>A0A6A6BHJ4</accession>
<sequence length="399" mass="44305">MAEEKASSHDQQFRIALPLTANSQTEANPQSTGTAASKPSPSRALRVWHSLLWLIKDQWFLVVMLILILIASQVQVPGSQQRIKQKIIGYLAVALIFFINGCTIPSRVLLQNIKRWDLHLFVQAQCYLLTSAIAYGIVSACATNPKFMDPALLIGIIVLGCLPTTISFNTIMTRKSNGNTALTLTQSTIGNFLGPFISTALIRIYTSTDAWYTEILPKNMGSYGETYRKVFAQLGFSVFLPLFVGQIVMNAFPALTKKVFADWKMSKLSSLSLLTLIWQTYDEAFQSRAFSTINADNMIFFVFMSFGVFLLWMALSIIFSRIWLSKEDTISVAFCVPSKTPAMGVPLTTIMFAGISAVDQSKIHIPMVIFQGIQTGLSSLISIPLRMWQAHGKNPATEE</sequence>
<dbReference type="OrthoDB" id="188035at2759"/>
<dbReference type="InterPro" id="IPR038770">
    <property type="entry name" value="Na+/solute_symporter_sf"/>
</dbReference>
<dbReference type="Pfam" id="PF13593">
    <property type="entry name" value="SBF_like"/>
    <property type="match status" value="1"/>
</dbReference>
<dbReference type="RefSeq" id="XP_033398019.1">
    <property type="nucleotide sequence ID" value="XM_033545142.1"/>
</dbReference>
<dbReference type="InterPro" id="IPR016833">
    <property type="entry name" value="Put_Na-Bile_cotransptr"/>
</dbReference>
<keyword evidence="3" id="KW-1185">Reference proteome</keyword>
<gene>
    <name evidence="2" type="ORF">K452DRAFT_331993</name>
</gene>
<feature type="transmembrane region" description="Helical" evidence="1">
    <location>
        <begin position="120"/>
        <end position="138"/>
    </location>
</feature>
<feature type="transmembrane region" description="Helical" evidence="1">
    <location>
        <begin position="192"/>
        <end position="213"/>
    </location>
</feature>
<keyword evidence="1" id="KW-0812">Transmembrane</keyword>
<feature type="transmembrane region" description="Helical" evidence="1">
    <location>
        <begin position="150"/>
        <end position="172"/>
    </location>
</feature>
<dbReference type="Proteomes" id="UP000799438">
    <property type="component" value="Unassembled WGS sequence"/>
</dbReference>
<feature type="transmembrane region" description="Helical" evidence="1">
    <location>
        <begin position="234"/>
        <end position="255"/>
    </location>
</feature>
<feature type="transmembrane region" description="Helical" evidence="1">
    <location>
        <begin position="298"/>
        <end position="319"/>
    </location>
</feature>
<evidence type="ECO:0000256" key="1">
    <source>
        <dbReference type="SAM" id="Phobius"/>
    </source>
</evidence>
<evidence type="ECO:0000313" key="2">
    <source>
        <dbReference type="EMBL" id="KAF2142307.1"/>
    </source>
</evidence>
<feature type="transmembrane region" description="Helical" evidence="1">
    <location>
        <begin position="88"/>
        <end position="108"/>
    </location>
</feature>
<dbReference type="Gene3D" id="1.20.1530.20">
    <property type="match status" value="1"/>
</dbReference>
<dbReference type="AlphaFoldDB" id="A0A6A6BHJ4"/>
<dbReference type="PANTHER" id="PTHR18640:SF5">
    <property type="entry name" value="SODIUM_BILE ACID COTRANSPORTER 7"/>
    <property type="match status" value="1"/>
</dbReference>
<dbReference type="EMBL" id="ML995484">
    <property type="protein sequence ID" value="KAF2142307.1"/>
    <property type="molecule type" value="Genomic_DNA"/>
</dbReference>
<evidence type="ECO:0008006" key="4">
    <source>
        <dbReference type="Google" id="ProtNLM"/>
    </source>
</evidence>
<organism evidence="2 3">
    <name type="scientific">Aplosporella prunicola CBS 121167</name>
    <dbReference type="NCBI Taxonomy" id="1176127"/>
    <lineage>
        <taxon>Eukaryota</taxon>
        <taxon>Fungi</taxon>
        <taxon>Dikarya</taxon>
        <taxon>Ascomycota</taxon>
        <taxon>Pezizomycotina</taxon>
        <taxon>Dothideomycetes</taxon>
        <taxon>Dothideomycetes incertae sedis</taxon>
        <taxon>Botryosphaeriales</taxon>
        <taxon>Aplosporellaceae</taxon>
        <taxon>Aplosporella</taxon>
    </lineage>
</organism>
<keyword evidence="1" id="KW-1133">Transmembrane helix</keyword>